<sequence>MIPLMRPFVGEAEVEAVAAVIRSGWLTQGPQVAAFEQEFGAMTGAPFACAVSNCTSALHLALLAVGVGAGDEVVTVSHSFIATANAVHMCGAEPVFADIGADGYNIDPRKIEPLVTARTRAILCVDQIGMPCDLPAIVAIARAHGLKVVEDAACAAGSQIHLDGAWTPIGHPIADVACFSFHPRKVLTTGEGGMITTADPEIDRRCRLLRQHGMSLSDLARHTASRVAIETYDEPGFNFRMTDMQAAVGRQQLKALPAIVAERRALAARYAVLMGAITGVSVPREPEWARSNWQSYCVGLPETADRDGVMQAMLDRGVATRRAVMSCHLENAWAQARHGGLEQSERASRTHLILPLFNGMTEAEQVTVADALAHALAAQGRA</sequence>
<dbReference type="CDD" id="cd00616">
    <property type="entry name" value="AHBA_syn"/>
    <property type="match status" value="1"/>
</dbReference>
<evidence type="ECO:0000256" key="2">
    <source>
        <dbReference type="RuleBase" id="RU004508"/>
    </source>
</evidence>
<comment type="similarity">
    <text evidence="1 2">Belongs to the DegT/DnrJ/EryC1 family.</text>
</comment>
<protein>
    <submittedName>
        <fullName evidence="3">dTDP-4-amino-4,6-dideoxygalactose transaminase</fullName>
    </submittedName>
</protein>
<gene>
    <name evidence="3" type="ORF">QOZ94_003585</name>
</gene>
<keyword evidence="2" id="KW-0663">Pyridoxal phosphate</keyword>
<dbReference type="Proteomes" id="UP001241747">
    <property type="component" value="Unassembled WGS sequence"/>
</dbReference>
<dbReference type="SUPFAM" id="SSF53383">
    <property type="entry name" value="PLP-dependent transferases"/>
    <property type="match status" value="1"/>
</dbReference>
<comment type="caution">
    <text evidence="3">The sequence shown here is derived from an EMBL/GenBank/DDBJ whole genome shotgun (WGS) entry which is preliminary data.</text>
</comment>
<evidence type="ECO:0000313" key="4">
    <source>
        <dbReference type="Proteomes" id="UP001241747"/>
    </source>
</evidence>
<dbReference type="Gene3D" id="3.40.640.10">
    <property type="entry name" value="Type I PLP-dependent aspartate aminotransferase-like (Major domain)"/>
    <property type="match status" value="1"/>
</dbReference>
<organism evidence="3 4">
    <name type="scientific">Xanthobacter agilis</name>
    <dbReference type="NCBI Taxonomy" id="47492"/>
    <lineage>
        <taxon>Bacteria</taxon>
        <taxon>Pseudomonadati</taxon>
        <taxon>Pseudomonadota</taxon>
        <taxon>Alphaproteobacteria</taxon>
        <taxon>Hyphomicrobiales</taxon>
        <taxon>Xanthobacteraceae</taxon>
        <taxon>Xanthobacter</taxon>
    </lineage>
</organism>
<dbReference type="InterPro" id="IPR015424">
    <property type="entry name" value="PyrdxlP-dep_Trfase"/>
</dbReference>
<keyword evidence="4" id="KW-1185">Reference proteome</keyword>
<accession>A0ABU0LHZ5</accession>
<dbReference type="PIRSF" id="PIRSF000390">
    <property type="entry name" value="PLP_StrS"/>
    <property type="match status" value="1"/>
</dbReference>
<name>A0ABU0LHZ5_XANAG</name>
<reference evidence="3 4" key="1">
    <citation type="submission" date="2023-07" db="EMBL/GenBank/DDBJ databases">
        <title>Genomic Encyclopedia of Type Strains, Phase IV (KMG-IV): sequencing the most valuable type-strain genomes for metagenomic binning, comparative biology and taxonomic classification.</title>
        <authorList>
            <person name="Goeker M."/>
        </authorList>
    </citation>
    <scope>NUCLEOTIDE SEQUENCE [LARGE SCALE GENOMIC DNA]</scope>
    <source>
        <strain evidence="3 4">DSM 3770</strain>
    </source>
</reference>
<dbReference type="Pfam" id="PF01041">
    <property type="entry name" value="DegT_DnrJ_EryC1"/>
    <property type="match status" value="1"/>
</dbReference>
<dbReference type="EMBL" id="JAUSVY010000009">
    <property type="protein sequence ID" value="MDQ0506771.1"/>
    <property type="molecule type" value="Genomic_DNA"/>
</dbReference>
<dbReference type="PANTHER" id="PTHR30244">
    <property type="entry name" value="TRANSAMINASE"/>
    <property type="match status" value="1"/>
</dbReference>
<evidence type="ECO:0000313" key="3">
    <source>
        <dbReference type="EMBL" id="MDQ0506771.1"/>
    </source>
</evidence>
<evidence type="ECO:0000256" key="1">
    <source>
        <dbReference type="ARBA" id="ARBA00037999"/>
    </source>
</evidence>
<dbReference type="PANTHER" id="PTHR30244:SF34">
    <property type="entry name" value="DTDP-4-AMINO-4,6-DIDEOXYGALACTOSE TRANSAMINASE"/>
    <property type="match status" value="1"/>
</dbReference>
<dbReference type="InterPro" id="IPR015421">
    <property type="entry name" value="PyrdxlP-dep_Trfase_major"/>
</dbReference>
<proteinExistence type="inferred from homology"/>
<dbReference type="InterPro" id="IPR000653">
    <property type="entry name" value="DegT/StrS_aminotransferase"/>
</dbReference>
<dbReference type="InterPro" id="IPR015422">
    <property type="entry name" value="PyrdxlP-dep_Trfase_small"/>
</dbReference>
<dbReference type="Gene3D" id="3.90.1150.10">
    <property type="entry name" value="Aspartate Aminotransferase, domain 1"/>
    <property type="match status" value="1"/>
</dbReference>